<dbReference type="AlphaFoldDB" id="A0A9P6IZY4"/>
<reference evidence="3" key="1">
    <citation type="journal article" date="2020" name="Fungal Divers.">
        <title>Resolving the Mortierellaceae phylogeny through synthesis of multi-gene phylogenetics and phylogenomics.</title>
        <authorList>
            <person name="Vandepol N."/>
            <person name="Liber J."/>
            <person name="Desiro A."/>
            <person name="Na H."/>
            <person name="Kennedy M."/>
            <person name="Barry K."/>
            <person name="Grigoriev I.V."/>
            <person name="Miller A.N."/>
            <person name="O'Donnell K."/>
            <person name="Stajich J.E."/>
            <person name="Bonito G."/>
        </authorList>
    </citation>
    <scope>NUCLEOTIDE SEQUENCE</scope>
    <source>
        <strain evidence="3">MES-2147</strain>
    </source>
</reference>
<feature type="coiled-coil region" evidence="1">
    <location>
        <begin position="177"/>
        <end position="204"/>
    </location>
</feature>
<dbReference type="Gene3D" id="1.20.5.170">
    <property type="match status" value="1"/>
</dbReference>
<evidence type="ECO:0000256" key="2">
    <source>
        <dbReference type="SAM" id="MobiDB-lite"/>
    </source>
</evidence>
<evidence type="ECO:0000256" key="1">
    <source>
        <dbReference type="SAM" id="Coils"/>
    </source>
</evidence>
<dbReference type="EMBL" id="JAAAHW010006927">
    <property type="protein sequence ID" value="KAF9953196.1"/>
    <property type="molecule type" value="Genomic_DNA"/>
</dbReference>
<comment type="caution">
    <text evidence="3">The sequence shown here is derived from an EMBL/GenBank/DDBJ whole genome shotgun (WGS) entry which is preliminary data.</text>
</comment>
<evidence type="ECO:0000313" key="3">
    <source>
        <dbReference type="EMBL" id="KAF9953196.1"/>
    </source>
</evidence>
<feature type="coiled-coil region" evidence="1">
    <location>
        <begin position="376"/>
        <end position="455"/>
    </location>
</feature>
<feature type="non-terminal residue" evidence="3">
    <location>
        <position position="628"/>
    </location>
</feature>
<proteinExistence type="predicted"/>
<keyword evidence="4" id="KW-1185">Reference proteome</keyword>
<organism evidence="3 4">
    <name type="scientific">Modicella reniformis</name>
    <dbReference type="NCBI Taxonomy" id="1440133"/>
    <lineage>
        <taxon>Eukaryota</taxon>
        <taxon>Fungi</taxon>
        <taxon>Fungi incertae sedis</taxon>
        <taxon>Mucoromycota</taxon>
        <taxon>Mortierellomycotina</taxon>
        <taxon>Mortierellomycetes</taxon>
        <taxon>Mortierellales</taxon>
        <taxon>Mortierellaceae</taxon>
        <taxon>Modicella</taxon>
    </lineage>
</organism>
<sequence>MNPVSPAAPLSNRTEDEINPCAADVMAPSQNGSTGSYVPPPPGTSGSGAAPSSTSGMRQNLLSSTPSPPVSEQIMVPGAINPNRSPSPAVMRTYNRGTPTPPPHLTPAGTDQGAGSSSADMNLAKQLEQLQQKMKERDEELGQMRKRENWLVTEVVLARQVNGVGDQQLDPQQKAQLDGKRLSMADLENEIANCQLEGQQVKVAKVLLKVKEELRNTKMSIATQAQAASIKIKEAERIRTGALQEAAYLKAKLSSMSNTQQDPGALARVETERAMDLEKRLTLALSEIELLESQYTKTQEGLQQEKLARLSSEERSNGASILAEQAQTAHTRALAELATLHGRATKAEEESREYATQLAESQAGFSGHQSQSTGLLQKITDLKQQIEERETALERVQMAYTVANGRATRAEALCDESSGKLGKLESQRSELSSELTRFKGETERLQSKVEDLESRWQVSKDEVVTLRKLVEDGLGAFNPRGKSQQSVARKHDSIAILNTVSKISELEHELSSLKVLHKNTQVSASKSAADLADAMMEISRLEQSSMKTRAESISLQRQLAEDREINAGLRSELGKTEQDLENNIKELENNEVQLGLLKDVMREKGILAEDVMLQAVGRGSGDHATSME</sequence>
<keyword evidence="1" id="KW-0175">Coiled coil</keyword>
<feature type="region of interest" description="Disordered" evidence="2">
    <location>
        <begin position="1"/>
        <end position="123"/>
    </location>
</feature>
<protein>
    <submittedName>
        <fullName evidence="3">Negative regulator of mitotic exit</fullName>
    </submittedName>
</protein>
<gene>
    <name evidence="3" type="primary">KEL2_1</name>
    <name evidence="3" type="ORF">BGZ65_004818</name>
</gene>
<dbReference type="OrthoDB" id="45365at2759"/>
<dbReference type="SUPFAM" id="SSF90257">
    <property type="entry name" value="Myosin rod fragments"/>
    <property type="match status" value="1"/>
</dbReference>
<name>A0A9P6IZY4_9FUNG</name>
<feature type="coiled-coil region" evidence="1">
    <location>
        <begin position="570"/>
        <end position="597"/>
    </location>
</feature>
<accession>A0A9P6IZY4</accession>
<feature type="compositionally biased region" description="Low complexity" evidence="2">
    <location>
        <begin position="47"/>
        <end position="56"/>
    </location>
</feature>
<dbReference type="Proteomes" id="UP000749646">
    <property type="component" value="Unassembled WGS sequence"/>
</dbReference>
<evidence type="ECO:0000313" key="4">
    <source>
        <dbReference type="Proteomes" id="UP000749646"/>
    </source>
</evidence>